<dbReference type="Gene3D" id="2.40.50.180">
    <property type="entry name" value="CheA-289, Domain 4"/>
    <property type="match status" value="1"/>
</dbReference>
<dbReference type="PATRIC" id="fig|270351.10.peg.3650"/>
<dbReference type="InterPro" id="IPR036061">
    <property type="entry name" value="CheW-like_dom_sf"/>
</dbReference>
<dbReference type="GO" id="GO:0006935">
    <property type="term" value="P:chemotaxis"/>
    <property type="evidence" value="ECO:0007669"/>
    <property type="project" value="InterPro"/>
</dbReference>
<dbReference type="EMBL" id="AP014704">
    <property type="protein sequence ID" value="BAQ46857.1"/>
    <property type="molecule type" value="Genomic_DNA"/>
</dbReference>
<accession>A0A0C6FII8</accession>
<evidence type="ECO:0000259" key="1">
    <source>
        <dbReference type="PROSITE" id="PS50851"/>
    </source>
</evidence>
<dbReference type="Proteomes" id="UP000061432">
    <property type="component" value="Chromosome"/>
</dbReference>
<dbReference type="PROSITE" id="PS50851">
    <property type="entry name" value="CHEW"/>
    <property type="match status" value="1"/>
</dbReference>
<reference evidence="2 3" key="1">
    <citation type="journal article" date="2015" name="Genome Announc.">
        <title>Complete Genome Sequence of Methylobacterium aquaticum Strain 22A, Isolated from Racomitrium japonicum Moss.</title>
        <authorList>
            <person name="Tani A."/>
            <person name="Ogura Y."/>
            <person name="Hayashi T."/>
            <person name="Kimbara K."/>
        </authorList>
    </citation>
    <scope>NUCLEOTIDE SEQUENCE [LARGE SCALE GENOMIC DNA]</scope>
    <source>
        <strain evidence="2 3">MA-22A</strain>
    </source>
</reference>
<dbReference type="STRING" id="270351.Maq22A_c18900"/>
<dbReference type="InterPro" id="IPR039315">
    <property type="entry name" value="CheW"/>
</dbReference>
<dbReference type="RefSeq" id="WP_060847900.1">
    <property type="nucleotide sequence ID" value="NZ_AP014704.1"/>
</dbReference>
<reference evidence="3" key="2">
    <citation type="submission" date="2015-01" db="EMBL/GenBank/DDBJ databases">
        <title>Complete genome sequence of Methylobacterium aquaticum strain 22A.</title>
        <authorList>
            <person name="Tani A."/>
            <person name="Ogura Y."/>
            <person name="Hayashi T."/>
        </authorList>
    </citation>
    <scope>NUCLEOTIDE SEQUENCE [LARGE SCALE GENOMIC DNA]</scope>
    <source>
        <strain evidence="3">MA-22A</strain>
    </source>
</reference>
<dbReference type="InterPro" id="IPR002545">
    <property type="entry name" value="CheW-lke_dom"/>
</dbReference>
<evidence type="ECO:0000313" key="2">
    <source>
        <dbReference type="EMBL" id="BAQ46857.1"/>
    </source>
</evidence>
<dbReference type="Gene3D" id="2.30.30.40">
    <property type="entry name" value="SH3 Domains"/>
    <property type="match status" value="1"/>
</dbReference>
<feature type="domain" description="CheW-like" evidence="1">
    <location>
        <begin position="5"/>
        <end position="149"/>
    </location>
</feature>
<dbReference type="Pfam" id="PF01584">
    <property type="entry name" value="CheW"/>
    <property type="match status" value="1"/>
</dbReference>
<dbReference type="SMART" id="SM00260">
    <property type="entry name" value="CheW"/>
    <property type="match status" value="1"/>
</dbReference>
<dbReference type="PANTHER" id="PTHR22617">
    <property type="entry name" value="CHEMOTAXIS SENSOR HISTIDINE KINASE-RELATED"/>
    <property type="match status" value="1"/>
</dbReference>
<dbReference type="GO" id="GO:0007165">
    <property type="term" value="P:signal transduction"/>
    <property type="evidence" value="ECO:0007669"/>
    <property type="project" value="InterPro"/>
</dbReference>
<name>A0A0C6FII8_9HYPH</name>
<proteinExistence type="predicted"/>
<organism evidence="2 3">
    <name type="scientific">Methylobacterium aquaticum</name>
    <dbReference type="NCBI Taxonomy" id="270351"/>
    <lineage>
        <taxon>Bacteria</taxon>
        <taxon>Pseudomonadati</taxon>
        <taxon>Pseudomonadota</taxon>
        <taxon>Alphaproteobacteria</taxon>
        <taxon>Hyphomicrobiales</taxon>
        <taxon>Methylobacteriaceae</taxon>
        <taxon>Methylobacterium</taxon>
    </lineage>
</organism>
<dbReference type="SUPFAM" id="SSF50341">
    <property type="entry name" value="CheW-like"/>
    <property type="match status" value="1"/>
</dbReference>
<dbReference type="KEGG" id="maqu:Maq22A_c18900"/>
<dbReference type="PANTHER" id="PTHR22617:SF23">
    <property type="entry name" value="CHEMOTAXIS PROTEIN CHEW"/>
    <property type="match status" value="1"/>
</dbReference>
<sequence>MSHATAQYLTLGLDRETFGIPIAHVQEILDHRPVSALPQAPAFLLGMIDVRGRSYPVIDLRTKLGLAPVEPTAATRIILLDVVVNGRPTGIGVVADQVFEVTALDPGRMEEAPEVGGRWRADYIAGIGRKGEAFVVVFDLARLMAGDAPALRDAA</sequence>
<protein>
    <submittedName>
        <fullName evidence="2">Chemotaxis protein CheW</fullName>
    </submittedName>
</protein>
<gene>
    <name evidence="2" type="primary">cheW</name>
    <name evidence="2" type="ORF">Maq22A_c18900</name>
</gene>
<evidence type="ECO:0000313" key="3">
    <source>
        <dbReference type="Proteomes" id="UP000061432"/>
    </source>
</evidence>
<dbReference type="GO" id="GO:0005829">
    <property type="term" value="C:cytosol"/>
    <property type="evidence" value="ECO:0007669"/>
    <property type="project" value="TreeGrafter"/>
</dbReference>
<dbReference type="OrthoDB" id="3291462at2"/>
<dbReference type="AlphaFoldDB" id="A0A0C6FII8"/>